<gene>
    <name evidence="1" type="ORF">GCM10022277_17130</name>
</gene>
<evidence type="ECO:0000313" key="1">
    <source>
        <dbReference type="EMBL" id="GAA3921778.1"/>
    </source>
</evidence>
<reference evidence="2" key="1">
    <citation type="journal article" date="2019" name="Int. J. Syst. Evol. Microbiol.">
        <title>The Global Catalogue of Microorganisms (GCM) 10K type strain sequencing project: providing services to taxonomists for standard genome sequencing and annotation.</title>
        <authorList>
            <consortium name="The Broad Institute Genomics Platform"/>
            <consortium name="The Broad Institute Genome Sequencing Center for Infectious Disease"/>
            <person name="Wu L."/>
            <person name="Ma J."/>
        </authorList>
    </citation>
    <scope>NUCLEOTIDE SEQUENCE [LARGE SCALE GENOMIC DNA]</scope>
    <source>
        <strain evidence="2">JCM 17551</strain>
    </source>
</reference>
<comment type="caution">
    <text evidence="1">The sequence shown here is derived from an EMBL/GenBank/DDBJ whole genome shotgun (WGS) entry which is preliminary data.</text>
</comment>
<proteinExistence type="predicted"/>
<keyword evidence="2" id="KW-1185">Reference proteome</keyword>
<evidence type="ECO:0000313" key="2">
    <source>
        <dbReference type="Proteomes" id="UP001501565"/>
    </source>
</evidence>
<name>A0ABP7MFH4_9GAMM</name>
<sequence>MSFTQIAELPSQNQSYSINATTVKINGYSPVVYIIKDETVPEQMYRFDVAENQWQHIPLFEPGKVDDIQGEFSERVWVLKGGRLYCWLDEEQRWENRNYNLESIDQIALSKQDYEHAFVHAADNHIYQLNIEDRVWEDTGIVVDNVQDIECTCEHFQSIRCLRRNGDYLRFDDDKNAITIETGRKLELEAASRIRLGGTGSELVNFLLTNQDTLLRYNGRKNLWESIPLTFSDNLAFKDTSYFYPSGIDVAGYNGEWVTVANNDHLFIYGYAS</sequence>
<dbReference type="RefSeq" id="WP_344797499.1">
    <property type="nucleotide sequence ID" value="NZ_BAABBN010000004.1"/>
</dbReference>
<accession>A0ABP7MFH4</accession>
<protein>
    <submittedName>
        <fullName evidence="1">Uncharacterized protein</fullName>
    </submittedName>
</protein>
<dbReference type="Proteomes" id="UP001501565">
    <property type="component" value="Unassembled WGS sequence"/>
</dbReference>
<dbReference type="EMBL" id="BAABBN010000004">
    <property type="protein sequence ID" value="GAA3921778.1"/>
    <property type="molecule type" value="Genomic_DNA"/>
</dbReference>
<organism evidence="1 2">
    <name type="scientific">Litoribacillus peritrichatus</name>
    <dbReference type="NCBI Taxonomy" id="718191"/>
    <lineage>
        <taxon>Bacteria</taxon>
        <taxon>Pseudomonadati</taxon>
        <taxon>Pseudomonadota</taxon>
        <taxon>Gammaproteobacteria</taxon>
        <taxon>Oceanospirillales</taxon>
        <taxon>Oceanospirillaceae</taxon>
        <taxon>Litoribacillus</taxon>
    </lineage>
</organism>